<feature type="domain" description="G-protein coupled receptors family 1 profile" evidence="7">
    <location>
        <begin position="55"/>
        <end position="322"/>
    </location>
</feature>
<feature type="transmembrane region" description="Helical" evidence="6">
    <location>
        <begin position="302"/>
        <end position="324"/>
    </location>
</feature>
<dbReference type="InterPro" id="IPR017452">
    <property type="entry name" value="GPCR_Rhodpsn_7TM"/>
</dbReference>
<dbReference type="InterPro" id="IPR000276">
    <property type="entry name" value="GPCR_Rhodpsn"/>
</dbReference>
<evidence type="ECO:0000256" key="2">
    <source>
        <dbReference type="ARBA" id="ARBA00010663"/>
    </source>
</evidence>
<keyword evidence="3 6" id="KW-0812">Transmembrane</keyword>
<keyword evidence="4 6" id="KW-1133">Transmembrane helix</keyword>
<dbReference type="EMBL" id="JAHLQT010021643">
    <property type="protein sequence ID" value="KAG7167351.1"/>
    <property type="molecule type" value="Genomic_DNA"/>
</dbReference>
<evidence type="ECO:0000259" key="7">
    <source>
        <dbReference type="PROSITE" id="PS50262"/>
    </source>
</evidence>
<dbReference type="GO" id="GO:0004930">
    <property type="term" value="F:G protein-coupled receptor activity"/>
    <property type="evidence" value="ECO:0007669"/>
    <property type="project" value="InterPro"/>
</dbReference>
<feature type="transmembrane region" description="Helical" evidence="6">
    <location>
        <begin position="161"/>
        <end position="179"/>
    </location>
</feature>
<evidence type="ECO:0000256" key="4">
    <source>
        <dbReference type="ARBA" id="ARBA00022989"/>
    </source>
</evidence>
<organism evidence="8 9">
    <name type="scientific">Homarus americanus</name>
    <name type="common">American lobster</name>
    <dbReference type="NCBI Taxonomy" id="6706"/>
    <lineage>
        <taxon>Eukaryota</taxon>
        <taxon>Metazoa</taxon>
        <taxon>Ecdysozoa</taxon>
        <taxon>Arthropoda</taxon>
        <taxon>Crustacea</taxon>
        <taxon>Multicrustacea</taxon>
        <taxon>Malacostraca</taxon>
        <taxon>Eumalacostraca</taxon>
        <taxon>Eucarida</taxon>
        <taxon>Decapoda</taxon>
        <taxon>Pleocyemata</taxon>
        <taxon>Astacidea</taxon>
        <taxon>Nephropoidea</taxon>
        <taxon>Nephropidae</taxon>
        <taxon>Homarus</taxon>
    </lineage>
</organism>
<gene>
    <name evidence="8" type="ORF">Hamer_G012793</name>
</gene>
<evidence type="ECO:0000313" key="8">
    <source>
        <dbReference type="EMBL" id="KAG7167351.1"/>
    </source>
</evidence>
<evidence type="ECO:0000313" key="9">
    <source>
        <dbReference type="Proteomes" id="UP000747542"/>
    </source>
</evidence>
<accession>A0A8J5K357</accession>
<reference evidence="8" key="1">
    <citation type="journal article" date="2021" name="Sci. Adv.">
        <title>The American lobster genome reveals insights on longevity, neural, and immune adaptations.</title>
        <authorList>
            <person name="Polinski J.M."/>
            <person name="Zimin A.V."/>
            <person name="Clark K.F."/>
            <person name="Kohn A.B."/>
            <person name="Sadowski N."/>
            <person name="Timp W."/>
            <person name="Ptitsyn A."/>
            <person name="Khanna P."/>
            <person name="Romanova D.Y."/>
            <person name="Williams P."/>
            <person name="Greenwood S.J."/>
            <person name="Moroz L.L."/>
            <person name="Walt D.R."/>
            <person name="Bodnar A.G."/>
        </authorList>
    </citation>
    <scope>NUCLEOTIDE SEQUENCE</scope>
    <source>
        <strain evidence="8">GMGI-L3</strain>
    </source>
</reference>
<dbReference type="InterPro" id="IPR053093">
    <property type="entry name" value="GPCR-like"/>
</dbReference>
<evidence type="ECO:0000256" key="5">
    <source>
        <dbReference type="ARBA" id="ARBA00023136"/>
    </source>
</evidence>
<name>A0A8J5K357_HOMAM</name>
<protein>
    <submittedName>
        <fullName evidence="8">G-protein coupled receptor</fullName>
    </submittedName>
</protein>
<evidence type="ECO:0000256" key="1">
    <source>
        <dbReference type="ARBA" id="ARBA00004370"/>
    </source>
</evidence>
<sequence>MEWILRGVYCWSEMQSFCHCLTIFNMTEGWQTLQNVCQVSYKQIFPFILMLAAVTNIINVAVLLRPVHRASRTTSMPTRTHLVWLGLSHCVLCVTVTVALIVRKKVSLVYTWAFYLAHLEEPIYNMFNCSCAFIILGVSTDRYQAVCSPHKYSATLSYHKMPGRVALAYTVSAVMYFPSCFSQAPQYSDHHQGWYITKGAIFDTRAWMIWSVSLEVLHRFLPCALLVVLNLQILRAVVRLKFARTSVRTTARAGGSRCEQKIIYLLLTLTLTFLVINLPVAVLKTTYLVQGQHCHTNVTLEVVRSVTNCLELAGICSDFFLYFLMNPEYRRDVHSLMLCVFGLCGCCSSLTNCCPLQDSPDPHPTTT</sequence>
<comment type="subcellular location">
    <subcellularLocation>
        <location evidence="1">Membrane</location>
    </subcellularLocation>
</comment>
<dbReference type="SUPFAM" id="SSF81321">
    <property type="entry name" value="Family A G protein-coupled receptor-like"/>
    <property type="match status" value="1"/>
</dbReference>
<dbReference type="Proteomes" id="UP000747542">
    <property type="component" value="Unassembled WGS sequence"/>
</dbReference>
<comment type="caution">
    <text evidence="8">The sequence shown here is derived from an EMBL/GenBank/DDBJ whole genome shotgun (WGS) entry which is preliminary data.</text>
</comment>
<feature type="transmembrane region" description="Helical" evidence="6">
    <location>
        <begin position="216"/>
        <end position="238"/>
    </location>
</feature>
<dbReference type="PROSITE" id="PS00237">
    <property type="entry name" value="G_PROTEIN_RECEP_F1_1"/>
    <property type="match status" value="1"/>
</dbReference>
<evidence type="ECO:0000256" key="6">
    <source>
        <dbReference type="SAM" id="Phobius"/>
    </source>
</evidence>
<dbReference type="PROSITE" id="PS50262">
    <property type="entry name" value="G_PROTEIN_RECEP_F1_2"/>
    <property type="match status" value="1"/>
</dbReference>
<feature type="transmembrane region" description="Helical" evidence="6">
    <location>
        <begin position="262"/>
        <end position="282"/>
    </location>
</feature>
<dbReference type="PANTHER" id="PTHR47760">
    <property type="entry name" value="G-PROTEIN COUPLED RECEPTOR B0563.6-LIKE PROTEIN-RELATED"/>
    <property type="match status" value="1"/>
</dbReference>
<dbReference type="PANTHER" id="PTHR47760:SF4">
    <property type="entry name" value="G-PROTEIN COUPLED RECEPTORS FAMILY 1 PROFILE DOMAIN-CONTAINING PROTEIN"/>
    <property type="match status" value="1"/>
</dbReference>
<keyword evidence="5 6" id="KW-0472">Membrane</keyword>
<proteinExistence type="inferred from homology"/>
<dbReference type="GO" id="GO:0016020">
    <property type="term" value="C:membrane"/>
    <property type="evidence" value="ECO:0007669"/>
    <property type="project" value="UniProtKB-SubCell"/>
</dbReference>
<keyword evidence="8" id="KW-0675">Receptor</keyword>
<evidence type="ECO:0000256" key="3">
    <source>
        <dbReference type="ARBA" id="ARBA00022692"/>
    </source>
</evidence>
<dbReference type="AlphaFoldDB" id="A0A8J5K357"/>
<dbReference type="Gene3D" id="1.20.1070.10">
    <property type="entry name" value="Rhodopsin 7-helix transmembrane proteins"/>
    <property type="match status" value="1"/>
</dbReference>
<keyword evidence="9" id="KW-1185">Reference proteome</keyword>
<comment type="similarity">
    <text evidence="2">Belongs to the G-protein coupled receptor 1 family.</text>
</comment>
<feature type="transmembrane region" description="Helical" evidence="6">
    <location>
        <begin position="44"/>
        <end position="62"/>
    </location>
</feature>
<dbReference type="Pfam" id="PF00001">
    <property type="entry name" value="7tm_1"/>
    <property type="match status" value="1"/>
</dbReference>
<feature type="transmembrane region" description="Helical" evidence="6">
    <location>
        <begin position="82"/>
        <end position="102"/>
    </location>
</feature>